<dbReference type="GO" id="GO:0008705">
    <property type="term" value="F:methionine synthase activity"/>
    <property type="evidence" value="ECO:0007669"/>
    <property type="project" value="InterPro"/>
</dbReference>
<name>A0A133UYM4_9EURY</name>
<dbReference type="SUPFAM" id="SSF56507">
    <property type="entry name" value="Methionine synthase activation domain-like"/>
    <property type="match status" value="1"/>
</dbReference>
<dbReference type="EMBL" id="LHXU01000059">
    <property type="protein sequence ID" value="KXA99283.1"/>
    <property type="molecule type" value="Genomic_DNA"/>
</dbReference>
<reference evidence="1 2" key="1">
    <citation type="journal article" date="2016" name="Sci. Rep.">
        <title>Metabolic traits of an uncultured archaeal lineage -MSBL1- from brine pools of the Red Sea.</title>
        <authorList>
            <person name="Mwirichia R."/>
            <person name="Alam I."/>
            <person name="Rashid M."/>
            <person name="Vinu M."/>
            <person name="Ba-Alawi W."/>
            <person name="Anthony Kamau A."/>
            <person name="Kamanda Ngugi D."/>
            <person name="Goker M."/>
            <person name="Klenk H.P."/>
            <person name="Bajic V."/>
            <person name="Stingl U."/>
        </authorList>
    </citation>
    <scope>NUCLEOTIDE SEQUENCE [LARGE SCALE GENOMIC DNA]</scope>
    <source>
        <strain evidence="1">SCGC-AAA259M10</strain>
    </source>
</reference>
<comment type="caution">
    <text evidence="1">The sequence shown here is derived from an EMBL/GenBank/DDBJ whole genome shotgun (WGS) entry which is preliminary data.</text>
</comment>
<evidence type="ECO:0000313" key="2">
    <source>
        <dbReference type="Proteomes" id="UP000070341"/>
    </source>
</evidence>
<proteinExistence type="predicted"/>
<gene>
    <name evidence="1" type="ORF">AKJ40_03490</name>
</gene>
<organism evidence="1 2">
    <name type="scientific">candidate division MSBL1 archaeon SCGC-AAA259M10</name>
    <dbReference type="NCBI Taxonomy" id="1698270"/>
    <lineage>
        <taxon>Archaea</taxon>
        <taxon>Methanobacteriati</taxon>
        <taxon>Methanobacteriota</taxon>
        <taxon>candidate division MSBL1</taxon>
    </lineage>
</organism>
<dbReference type="Proteomes" id="UP000070341">
    <property type="component" value="Unassembled WGS sequence"/>
</dbReference>
<dbReference type="AlphaFoldDB" id="A0A133UYM4"/>
<dbReference type="InterPro" id="IPR037010">
    <property type="entry name" value="VitB12-dep_Met_synth_activ_sf"/>
</dbReference>
<dbReference type="Gene3D" id="3.40.109.40">
    <property type="match status" value="1"/>
</dbReference>
<evidence type="ECO:0000313" key="1">
    <source>
        <dbReference type="EMBL" id="KXA99283.1"/>
    </source>
</evidence>
<keyword evidence="2" id="KW-1185">Reference proteome</keyword>
<protein>
    <submittedName>
        <fullName evidence="1">Uncharacterized protein</fullName>
    </submittedName>
</protein>
<accession>A0A133UYM4</accession>
<sequence>MENVALDQSVRKVVEIIREKAEADGLKLSRVISPGSGRINWRIKNQELICKNLKPEVIGVSLTSNYALKPLNRFPS</sequence>